<organism evidence="2 3">
    <name type="scientific">Massariosphaeria phaeospora</name>
    <dbReference type="NCBI Taxonomy" id="100035"/>
    <lineage>
        <taxon>Eukaryota</taxon>
        <taxon>Fungi</taxon>
        <taxon>Dikarya</taxon>
        <taxon>Ascomycota</taxon>
        <taxon>Pezizomycotina</taxon>
        <taxon>Dothideomycetes</taxon>
        <taxon>Pleosporomycetidae</taxon>
        <taxon>Pleosporales</taxon>
        <taxon>Pleosporales incertae sedis</taxon>
        <taxon>Massariosphaeria</taxon>
    </lineage>
</organism>
<evidence type="ECO:0000313" key="3">
    <source>
        <dbReference type="Proteomes" id="UP000481861"/>
    </source>
</evidence>
<dbReference type="EMBL" id="JAADJZ010000005">
    <property type="protein sequence ID" value="KAF2874824.1"/>
    <property type="molecule type" value="Genomic_DNA"/>
</dbReference>
<gene>
    <name evidence="2" type="ORF">BDV95DRAFT_563666</name>
</gene>
<dbReference type="AlphaFoldDB" id="A0A7C8MQU1"/>
<feature type="compositionally biased region" description="Polar residues" evidence="1">
    <location>
        <begin position="13"/>
        <end position="25"/>
    </location>
</feature>
<evidence type="ECO:0000313" key="2">
    <source>
        <dbReference type="EMBL" id="KAF2874824.1"/>
    </source>
</evidence>
<name>A0A7C8MQU1_9PLEO</name>
<feature type="compositionally biased region" description="Pro residues" evidence="1">
    <location>
        <begin position="94"/>
        <end position="111"/>
    </location>
</feature>
<sequence length="344" mass="37259">MTSPLDDTKEWTFIQTPKPQPNMATSSVPEPSVEPPAQVPAQSPSQPPKSEPEPASAPTNTTESRPALNRALTIETLASDSESEFAQPSRPRPRNPPGRPYPHPNPHPQPTLPLIATLSSSTHLLTKVNTFDGIADVVFPGRSSVYLTTYPFTDRDIKKWTWLFAAGIEDTWIEKATGRGEPPAVYESGRGEWEYYDDPIDGAGGGGGGGNNNDWRYAEPPRRRRPARDVYVPGVDMAFVYLSRALDTAVVSEEAAARHKLRFLVVVQRRGGLGAKLVVVDSRRAAGIVVFYEALNGNSTVFVGAVGGKWVGGKRMKKMRTVEGVEELVGAKADGEEGVVGVVC</sequence>
<keyword evidence="3" id="KW-1185">Reference proteome</keyword>
<feature type="compositionally biased region" description="Polar residues" evidence="1">
    <location>
        <begin position="76"/>
        <end position="86"/>
    </location>
</feature>
<reference evidence="2 3" key="1">
    <citation type="submission" date="2020-01" db="EMBL/GenBank/DDBJ databases">
        <authorList>
            <consortium name="DOE Joint Genome Institute"/>
            <person name="Haridas S."/>
            <person name="Albert R."/>
            <person name="Binder M."/>
            <person name="Bloem J."/>
            <person name="Labutti K."/>
            <person name="Salamov A."/>
            <person name="Andreopoulos B."/>
            <person name="Baker S.E."/>
            <person name="Barry K."/>
            <person name="Bills G."/>
            <person name="Bluhm B.H."/>
            <person name="Cannon C."/>
            <person name="Castanera R."/>
            <person name="Culley D.E."/>
            <person name="Daum C."/>
            <person name="Ezra D."/>
            <person name="Gonzalez J.B."/>
            <person name="Henrissat B."/>
            <person name="Kuo A."/>
            <person name="Liang C."/>
            <person name="Lipzen A."/>
            <person name="Lutzoni F."/>
            <person name="Magnuson J."/>
            <person name="Mondo S."/>
            <person name="Nolan M."/>
            <person name="Ohm R."/>
            <person name="Pangilinan J."/>
            <person name="Park H.-J.H."/>
            <person name="Ramirez L."/>
            <person name="Alfaro M."/>
            <person name="Sun H."/>
            <person name="Tritt A."/>
            <person name="Yoshinaga Y."/>
            <person name="Zwiers L.-H.L."/>
            <person name="Turgeon B.G."/>
            <person name="Goodwin S.B."/>
            <person name="Spatafora J.W."/>
            <person name="Crous P.W."/>
            <person name="Grigoriev I.V."/>
        </authorList>
    </citation>
    <scope>NUCLEOTIDE SEQUENCE [LARGE SCALE GENOMIC DNA]</scope>
    <source>
        <strain evidence="2 3">CBS 611.86</strain>
    </source>
</reference>
<accession>A0A7C8MQU1</accession>
<protein>
    <submittedName>
        <fullName evidence="2">Uncharacterized protein</fullName>
    </submittedName>
</protein>
<feature type="compositionally biased region" description="Basic and acidic residues" evidence="1">
    <location>
        <begin position="1"/>
        <end position="10"/>
    </location>
</feature>
<feature type="compositionally biased region" description="Gly residues" evidence="1">
    <location>
        <begin position="202"/>
        <end position="211"/>
    </location>
</feature>
<dbReference type="Proteomes" id="UP000481861">
    <property type="component" value="Unassembled WGS sequence"/>
</dbReference>
<feature type="region of interest" description="Disordered" evidence="1">
    <location>
        <begin position="1"/>
        <end position="111"/>
    </location>
</feature>
<comment type="caution">
    <text evidence="2">The sequence shown here is derived from an EMBL/GenBank/DDBJ whole genome shotgun (WGS) entry which is preliminary data.</text>
</comment>
<proteinExistence type="predicted"/>
<evidence type="ECO:0000256" key="1">
    <source>
        <dbReference type="SAM" id="MobiDB-lite"/>
    </source>
</evidence>
<feature type="region of interest" description="Disordered" evidence="1">
    <location>
        <begin position="201"/>
        <end position="220"/>
    </location>
</feature>
<dbReference type="OrthoDB" id="3795027at2759"/>